<reference evidence="1" key="2">
    <citation type="submission" date="2020-11" db="EMBL/GenBank/DDBJ databases">
        <authorList>
            <person name="McCartney M.A."/>
            <person name="Auch B."/>
            <person name="Kono T."/>
            <person name="Mallez S."/>
            <person name="Becker A."/>
            <person name="Gohl D.M."/>
            <person name="Silverstein K.A.T."/>
            <person name="Koren S."/>
            <person name="Bechman K.B."/>
            <person name="Herman A."/>
            <person name="Abrahante J.E."/>
            <person name="Garbe J."/>
        </authorList>
    </citation>
    <scope>NUCLEOTIDE SEQUENCE</scope>
    <source>
        <strain evidence="1">Duluth1</strain>
        <tissue evidence="1">Whole animal</tissue>
    </source>
</reference>
<dbReference type="Proteomes" id="UP000828390">
    <property type="component" value="Unassembled WGS sequence"/>
</dbReference>
<dbReference type="InterPro" id="IPR036770">
    <property type="entry name" value="Ankyrin_rpt-contain_sf"/>
</dbReference>
<protein>
    <submittedName>
        <fullName evidence="1">Uncharacterized protein</fullName>
    </submittedName>
</protein>
<evidence type="ECO:0000313" key="2">
    <source>
        <dbReference type="Proteomes" id="UP000828390"/>
    </source>
</evidence>
<name>A0A9D4JDE9_DREPO</name>
<dbReference type="Pfam" id="PF12796">
    <property type="entry name" value="Ank_2"/>
    <property type="match status" value="1"/>
</dbReference>
<keyword evidence="2" id="KW-1185">Reference proteome</keyword>
<dbReference type="EMBL" id="JAIWYP010000006">
    <property type="protein sequence ID" value="KAH3807680.1"/>
    <property type="molecule type" value="Genomic_DNA"/>
</dbReference>
<evidence type="ECO:0000313" key="1">
    <source>
        <dbReference type="EMBL" id="KAH3807680.1"/>
    </source>
</evidence>
<dbReference type="AlphaFoldDB" id="A0A9D4JDE9"/>
<accession>A0A9D4JDE9</accession>
<proteinExistence type="predicted"/>
<organism evidence="1 2">
    <name type="scientific">Dreissena polymorpha</name>
    <name type="common">Zebra mussel</name>
    <name type="synonym">Mytilus polymorpha</name>
    <dbReference type="NCBI Taxonomy" id="45954"/>
    <lineage>
        <taxon>Eukaryota</taxon>
        <taxon>Metazoa</taxon>
        <taxon>Spiralia</taxon>
        <taxon>Lophotrochozoa</taxon>
        <taxon>Mollusca</taxon>
        <taxon>Bivalvia</taxon>
        <taxon>Autobranchia</taxon>
        <taxon>Heteroconchia</taxon>
        <taxon>Euheterodonta</taxon>
        <taxon>Imparidentia</taxon>
        <taxon>Neoheterodontei</taxon>
        <taxon>Myida</taxon>
        <taxon>Dreissenoidea</taxon>
        <taxon>Dreissenidae</taxon>
        <taxon>Dreissena</taxon>
    </lineage>
</organism>
<dbReference type="SUPFAM" id="SSF48403">
    <property type="entry name" value="Ankyrin repeat"/>
    <property type="match status" value="1"/>
</dbReference>
<reference evidence="1" key="1">
    <citation type="journal article" date="2019" name="bioRxiv">
        <title>The Genome of the Zebra Mussel, Dreissena polymorpha: A Resource for Invasive Species Research.</title>
        <authorList>
            <person name="McCartney M.A."/>
            <person name="Auch B."/>
            <person name="Kono T."/>
            <person name="Mallez S."/>
            <person name="Zhang Y."/>
            <person name="Obille A."/>
            <person name="Becker A."/>
            <person name="Abrahante J.E."/>
            <person name="Garbe J."/>
            <person name="Badalamenti J.P."/>
            <person name="Herman A."/>
            <person name="Mangelson H."/>
            <person name="Liachko I."/>
            <person name="Sullivan S."/>
            <person name="Sone E.D."/>
            <person name="Koren S."/>
            <person name="Silverstein K.A.T."/>
            <person name="Beckman K.B."/>
            <person name="Gohl D.M."/>
        </authorList>
    </citation>
    <scope>NUCLEOTIDE SEQUENCE</scope>
    <source>
        <strain evidence="1">Duluth1</strain>
        <tissue evidence="1">Whole animal</tissue>
    </source>
</reference>
<dbReference type="InterPro" id="IPR002110">
    <property type="entry name" value="Ankyrin_rpt"/>
</dbReference>
<comment type="caution">
    <text evidence="1">The sequence shown here is derived from an EMBL/GenBank/DDBJ whole genome shotgun (WGS) entry which is preliminary data.</text>
</comment>
<dbReference type="Gene3D" id="1.25.40.20">
    <property type="entry name" value="Ankyrin repeat-containing domain"/>
    <property type="match status" value="1"/>
</dbReference>
<sequence length="74" mass="8313">MDAAMYMAVQNNEPTTLRQLIDSGADVNEYYQDMTLISAKSILHMCCEKGRYDCVKVILCINLPVGNQGSMHVR</sequence>
<gene>
    <name evidence="1" type="ORF">DPMN_136027</name>
</gene>